<dbReference type="PANTHER" id="PTHR37812">
    <property type="entry name" value="MU-LIKE PROPHAGE FLUMU PROTEIN C"/>
    <property type="match status" value="1"/>
</dbReference>
<sequence length="102" mass="11873">MLALLLDYIDQGGSRMKYINATTILPDMLIQELQKYVQAGYIYIPAKDEQHKSWGELSGCRKELGKRNKAIIEKHRNGVSMEELADEYYLSVYAIRKIIYQK</sequence>
<dbReference type="AlphaFoldDB" id="A0AA41FAW2"/>
<evidence type="ECO:0000313" key="2">
    <source>
        <dbReference type="Proteomes" id="UP000708338"/>
    </source>
</evidence>
<protein>
    <recommendedName>
        <fullName evidence="3">Mor transcription activator domain-containing protein</fullName>
    </recommendedName>
</protein>
<organism evidence="1 2">
    <name type="scientific">Enterocloster citroniae</name>
    <dbReference type="NCBI Taxonomy" id="358743"/>
    <lineage>
        <taxon>Bacteria</taxon>
        <taxon>Bacillati</taxon>
        <taxon>Bacillota</taxon>
        <taxon>Clostridia</taxon>
        <taxon>Lachnospirales</taxon>
        <taxon>Lachnospiraceae</taxon>
        <taxon>Enterocloster</taxon>
    </lineage>
</organism>
<proteinExistence type="predicted"/>
<accession>A0AA41FAW2</accession>
<dbReference type="PANTHER" id="PTHR37812:SF1">
    <property type="entry name" value="MU-LIKE PROPHAGE FLUMU PROTEIN C"/>
    <property type="match status" value="1"/>
</dbReference>
<comment type="caution">
    <text evidence="1">The sequence shown here is derived from an EMBL/GenBank/DDBJ whole genome shotgun (WGS) entry which is preliminary data.</text>
</comment>
<evidence type="ECO:0000313" key="1">
    <source>
        <dbReference type="EMBL" id="MBT9808335.1"/>
    </source>
</evidence>
<evidence type="ECO:0008006" key="3">
    <source>
        <dbReference type="Google" id="ProtNLM"/>
    </source>
</evidence>
<name>A0AA41FAW2_9FIRM</name>
<dbReference type="Gene3D" id="1.10.10.60">
    <property type="entry name" value="Homeodomain-like"/>
    <property type="match status" value="1"/>
</dbReference>
<dbReference type="NCBIfam" id="NF040785">
    <property type="entry name" value="CD3324_fam"/>
    <property type="match status" value="1"/>
</dbReference>
<dbReference type="Proteomes" id="UP000708338">
    <property type="component" value="Unassembled WGS sequence"/>
</dbReference>
<dbReference type="EMBL" id="WQPS01000003">
    <property type="protein sequence ID" value="MBT9808335.1"/>
    <property type="molecule type" value="Genomic_DNA"/>
</dbReference>
<dbReference type="SUPFAM" id="SSF46689">
    <property type="entry name" value="Homeodomain-like"/>
    <property type="match status" value="1"/>
</dbReference>
<dbReference type="InterPro" id="IPR009057">
    <property type="entry name" value="Homeodomain-like_sf"/>
</dbReference>
<gene>
    <name evidence="1" type="ORF">GPL26_01595</name>
</gene>
<dbReference type="InterPro" id="IPR052411">
    <property type="entry name" value="c-mor_Regulatory_Protein"/>
</dbReference>
<dbReference type="InterPro" id="IPR049739">
    <property type="entry name" value="YraL-like"/>
</dbReference>
<reference evidence="1" key="1">
    <citation type="journal article" date="2021" name="Gut Microbes">
        <title>A synthetic consortium of 100 gut commensals modulates the composition and function in a colon model of the microbiome of elderly subjects.</title>
        <authorList>
            <person name="Perez M."/>
            <person name="Ntemiri A."/>
            <person name="Tan H."/>
            <person name="Harris H.M.B."/>
            <person name="Roager H.M."/>
            <person name="Ribiere C."/>
            <person name="O'Toole P.W."/>
        </authorList>
    </citation>
    <scope>NUCLEOTIDE SEQUENCE</scope>
    <source>
        <strain evidence="1">MCC335</strain>
    </source>
</reference>